<reference evidence="2" key="1">
    <citation type="journal article" date="2021" name="Nat. Commun.">
        <title>Genetic determinants of endophytism in the Arabidopsis root mycobiome.</title>
        <authorList>
            <person name="Mesny F."/>
            <person name="Miyauchi S."/>
            <person name="Thiergart T."/>
            <person name="Pickel B."/>
            <person name="Atanasova L."/>
            <person name="Karlsson M."/>
            <person name="Huettel B."/>
            <person name="Barry K.W."/>
            <person name="Haridas S."/>
            <person name="Chen C."/>
            <person name="Bauer D."/>
            <person name="Andreopoulos W."/>
            <person name="Pangilinan J."/>
            <person name="LaButti K."/>
            <person name="Riley R."/>
            <person name="Lipzen A."/>
            <person name="Clum A."/>
            <person name="Drula E."/>
            <person name="Henrissat B."/>
            <person name="Kohler A."/>
            <person name="Grigoriev I.V."/>
            <person name="Martin F.M."/>
            <person name="Hacquard S."/>
        </authorList>
    </citation>
    <scope>NUCLEOTIDE SEQUENCE</scope>
    <source>
        <strain evidence="2">MPI-SDFR-AT-0068</strain>
    </source>
</reference>
<sequence length="349" mass="38903">MKSLTRHAKPGSFHQLLRTGTSSPLTTATQRCTQHVINTTRTVNSWNQTRSYPGTRSPTRGPPRAPKVLPSKKLDRYKISQLSPRDFEQAMRATGGEVGTLTPEEYYEWAKKFADAIHRGPRGVSLAANGIPAKIAHEMACLLRIVASSGAQRQLATSLWKSASEANYNPSTVSLARDILLHGSWGESEVWKDIEKRFVQLVAEGKDCNALTAYGESLFNAGKYSECAETLEQAVRVDDGIFGWKRTCLTCLAKSYAMLGKVSEAKETLKALGDADADAEIDQFLNTSDAERARQQMYSAALMGRTDMYRQLAEFEFEREANETDKESKKNHHLWGMEWSRLANPSAKF</sequence>
<dbReference type="EMBL" id="JAGPXF010000003">
    <property type="protein sequence ID" value="KAH7252272.1"/>
    <property type="molecule type" value="Genomic_DNA"/>
</dbReference>
<accession>A0A8K0WE74</accession>
<protein>
    <submittedName>
        <fullName evidence="2">Uncharacterized protein</fullName>
    </submittedName>
</protein>
<evidence type="ECO:0000256" key="1">
    <source>
        <dbReference type="SAM" id="MobiDB-lite"/>
    </source>
</evidence>
<name>A0A8K0WE74_9HYPO</name>
<keyword evidence="3" id="KW-1185">Reference proteome</keyword>
<dbReference type="Gene3D" id="1.25.40.10">
    <property type="entry name" value="Tetratricopeptide repeat domain"/>
    <property type="match status" value="1"/>
</dbReference>
<comment type="caution">
    <text evidence="2">The sequence shown here is derived from an EMBL/GenBank/DDBJ whole genome shotgun (WGS) entry which is preliminary data.</text>
</comment>
<gene>
    <name evidence="2" type="ORF">BKA59DRAFT_474194</name>
</gene>
<evidence type="ECO:0000313" key="3">
    <source>
        <dbReference type="Proteomes" id="UP000813427"/>
    </source>
</evidence>
<evidence type="ECO:0000313" key="2">
    <source>
        <dbReference type="EMBL" id="KAH7252272.1"/>
    </source>
</evidence>
<dbReference type="OrthoDB" id="5379420at2759"/>
<feature type="region of interest" description="Disordered" evidence="1">
    <location>
        <begin position="1"/>
        <end position="69"/>
    </location>
</feature>
<proteinExistence type="predicted"/>
<dbReference type="InterPro" id="IPR011990">
    <property type="entry name" value="TPR-like_helical_dom_sf"/>
</dbReference>
<dbReference type="SUPFAM" id="SSF48452">
    <property type="entry name" value="TPR-like"/>
    <property type="match status" value="1"/>
</dbReference>
<feature type="compositionally biased region" description="Polar residues" evidence="1">
    <location>
        <begin position="18"/>
        <end position="52"/>
    </location>
</feature>
<dbReference type="Proteomes" id="UP000813427">
    <property type="component" value="Unassembled WGS sequence"/>
</dbReference>
<dbReference type="AlphaFoldDB" id="A0A8K0WE74"/>
<organism evidence="2 3">
    <name type="scientific">Fusarium tricinctum</name>
    <dbReference type="NCBI Taxonomy" id="61284"/>
    <lineage>
        <taxon>Eukaryota</taxon>
        <taxon>Fungi</taxon>
        <taxon>Dikarya</taxon>
        <taxon>Ascomycota</taxon>
        <taxon>Pezizomycotina</taxon>
        <taxon>Sordariomycetes</taxon>
        <taxon>Hypocreomycetidae</taxon>
        <taxon>Hypocreales</taxon>
        <taxon>Nectriaceae</taxon>
        <taxon>Fusarium</taxon>
        <taxon>Fusarium tricinctum species complex</taxon>
    </lineage>
</organism>